<comment type="caution">
    <text evidence="1">The sequence shown here is derived from an EMBL/GenBank/DDBJ whole genome shotgun (WGS) entry which is preliminary data.</text>
</comment>
<reference evidence="1" key="1">
    <citation type="submission" date="2022-07" db="EMBL/GenBank/DDBJ databases">
        <title>Phylogenomic reconstructions and comparative analyses of Kickxellomycotina fungi.</title>
        <authorList>
            <person name="Reynolds N.K."/>
            <person name="Stajich J.E."/>
            <person name="Barry K."/>
            <person name="Grigoriev I.V."/>
            <person name="Crous P."/>
            <person name="Smith M.E."/>
        </authorList>
    </citation>
    <scope>NUCLEOTIDE SEQUENCE</scope>
    <source>
        <strain evidence="1">NBRC 105414</strain>
    </source>
</reference>
<evidence type="ECO:0000313" key="1">
    <source>
        <dbReference type="EMBL" id="KAJ2776667.1"/>
    </source>
</evidence>
<dbReference type="AlphaFoldDB" id="A0A9W8H173"/>
<protein>
    <recommendedName>
        <fullName evidence="3">F-box domain-containing protein</fullName>
    </recommendedName>
</protein>
<evidence type="ECO:0000313" key="2">
    <source>
        <dbReference type="Proteomes" id="UP001140217"/>
    </source>
</evidence>
<dbReference type="Proteomes" id="UP001140217">
    <property type="component" value="Unassembled WGS sequence"/>
</dbReference>
<proteinExistence type="predicted"/>
<dbReference type="OrthoDB" id="5565447at2759"/>
<keyword evidence="2" id="KW-1185">Reference proteome</keyword>
<gene>
    <name evidence="1" type="ORF">H4R18_005555</name>
</gene>
<sequence length="403" mass="44489">MQLCDLPNDVLHLILKAKNLPLLAVCRRWRSIALADVYSGVNISYYSLPGSASWCLEIVTIPNPHMPARITTNVASYEAEIRQTSAAQLKHASIGYDSSISYQHPRVDPARLVSLVLSSWPSDHSWVPFSADDDSGTIVFPNLKKLDVSYSFNDSTDGVKTGHSDGHPWRLHFPKLDKLSVSCIQGRCPLLEYAVLPPRMGEISIEATALILVSLAEMGLLVSRSITVIVDPDPDDSSAALAAANRLLESAQASKEEALVVHNLPTPMLLELVTCTSLTALDIWIDTSVDTMLGLIRMRPNLTKLHIRSLTLRNIQEDISVPGPDEDCLVEPFNTRIREMHIRAGFGSTARELVPVAKYLLPRIPTLVRLCLANITREPIAEFVDAYSKRYPHLAGVKLCDDD</sequence>
<evidence type="ECO:0008006" key="3">
    <source>
        <dbReference type="Google" id="ProtNLM"/>
    </source>
</evidence>
<accession>A0A9W8H173</accession>
<organism evidence="1 2">
    <name type="scientific">Coemansia javaensis</name>
    <dbReference type="NCBI Taxonomy" id="2761396"/>
    <lineage>
        <taxon>Eukaryota</taxon>
        <taxon>Fungi</taxon>
        <taxon>Fungi incertae sedis</taxon>
        <taxon>Zoopagomycota</taxon>
        <taxon>Kickxellomycotina</taxon>
        <taxon>Kickxellomycetes</taxon>
        <taxon>Kickxellales</taxon>
        <taxon>Kickxellaceae</taxon>
        <taxon>Coemansia</taxon>
    </lineage>
</organism>
<name>A0A9W8H173_9FUNG</name>
<dbReference type="EMBL" id="JANBUL010000343">
    <property type="protein sequence ID" value="KAJ2776667.1"/>
    <property type="molecule type" value="Genomic_DNA"/>
</dbReference>